<accession>A0ABP0BR13</accession>
<evidence type="ECO:0000313" key="1">
    <source>
        <dbReference type="EMBL" id="CAK7222034.1"/>
    </source>
</evidence>
<reference evidence="1 2" key="1">
    <citation type="submission" date="2024-01" db="EMBL/GenBank/DDBJ databases">
        <authorList>
            <person name="Allen C."/>
            <person name="Tagirdzhanova G."/>
        </authorList>
    </citation>
    <scope>NUCLEOTIDE SEQUENCE [LARGE SCALE GENOMIC DNA]</scope>
</reference>
<protein>
    <submittedName>
        <fullName evidence="1">Uncharacterized protein</fullName>
    </submittedName>
</protein>
<sequence>MADKDVMHSINPRDSAFARSISVQILRQIAPQLHTTAFLGGKERSYDEFVQLFADAGYFITCYNRLHLFTAIIEDKAATKGPS</sequence>
<evidence type="ECO:0000313" key="2">
    <source>
        <dbReference type="Proteomes" id="UP001642406"/>
    </source>
</evidence>
<proteinExistence type="predicted"/>
<dbReference type="EMBL" id="CAWUHC010000037">
    <property type="protein sequence ID" value="CAK7222034.1"/>
    <property type="molecule type" value="Genomic_DNA"/>
</dbReference>
<keyword evidence="2" id="KW-1185">Reference proteome</keyword>
<organism evidence="1 2">
    <name type="scientific">Sporothrix bragantina</name>
    <dbReference type="NCBI Taxonomy" id="671064"/>
    <lineage>
        <taxon>Eukaryota</taxon>
        <taxon>Fungi</taxon>
        <taxon>Dikarya</taxon>
        <taxon>Ascomycota</taxon>
        <taxon>Pezizomycotina</taxon>
        <taxon>Sordariomycetes</taxon>
        <taxon>Sordariomycetidae</taxon>
        <taxon>Ophiostomatales</taxon>
        <taxon>Ophiostomataceae</taxon>
        <taxon>Sporothrix</taxon>
    </lineage>
</organism>
<gene>
    <name evidence="1" type="ORF">SBRCBS47491_004730</name>
</gene>
<name>A0ABP0BR13_9PEZI</name>
<dbReference type="Proteomes" id="UP001642406">
    <property type="component" value="Unassembled WGS sequence"/>
</dbReference>
<comment type="caution">
    <text evidence="1">The sequence shown here is derived from an EMBL/GenBank/DDBJ whole genome shotgun (WGS) entry which is preliminary data.</text>
</comment>